<sequence length="261" mass="28460">MATSQLWYVPHRPDLLCLAPCDNTDPVPGPGCMFLSIPDKLQTQQPQRKDDTAWKHPKATGFATAFGDIAKQQPRVVRCACGKSPCALRAVAEGAGVAAEDFIPADWHSKFELPPAGPEHAAPESRRVQALDAYLQCTGKAEKELPVPEGKEMPEEEDIKAHAEVMLTDFFKGRVCHACNLPSTKMMRCGNCHEARYCSRDCQRKHWSAEHKAACAARFAVARAQEPGSAELGKEKKERKEGLAAQVRGDAEAAAEEAAAQ</sequence>
<evidence type="ECO:0000256" key="1">
    <source>
        <dbReference type="ARBA" id="ARBA00022723"/>
    </source>
</evidence>
<keyword evidence="1" id="KW-0479">Metal-binding</keyword>
<evidence type="ECO:0000259" key="6">
    <source>
        <dbReference type="PROSITE" id="PS50865"/>
    </source>
</evidence>
<comment type="caution">
    <text evidence="7">The sequence shown here is derived from an EMBL/GenBank/DDBJ whole genome shotgun (WGS) entry which is preliminary data.</text>
</comment>
<dbReference type="PROSITE" id="PS01360">
    <property type="entry name" value="ZF_MYND_1"/>
    <property type="match status" value="1"/>
</dbReference>
<protein>
    <recommendedName>
        <fullName evidence="6">MYND-type domain-containing protein</fullName>
    </recommendedName>
</protein>
<name>A0A835W8K0_CHLIN</name>
<evidence type="ECO:0000313" key="8">
    <source>
        <dbReference type="Proteomes" id="UP000650467"/>
    </source>
</evidence>
<dbReference type="InterPro" id="IPR002893">
    <property type="entry name" value="Znf_MYND"/>
</dbReference>
<dbReference type="Proteomes" id="UP000650467">
    <property type="component" value="Unassembled WGS sequence"/>
</dbReference>
<dbReference type="Gene3D" id="6.10.140.2220">
    <property type="match status" value="1"/>
</dbReference>
<keyword evidence="3" id="KW-0862">Zinc</keyword>
<evidence type="ECO:0000256" key="3">
    <source>
        <dbReference type="ARBA" id="ARBA00022833"/>
    </source>
</evidence>
<evidence type="ECO:0000256" key="4">
    <source>
        <dbReference type="PROSITE-ProRule" id="PRU00134"/>
    </source>
</evidence>
<dbReference type="EMBL" id="JAEHOC010000005">
    <property type="protein sequence ID" value="KAG2441479.1"/>
    <property type="molecule type" value="Genomic_DNA"/>
</dbReference>
<dbReference type="PROSITE" id="PS50865">
    <property type="entry name" value="ZF_MYND_2"/>
    <property type="match status" value="1"/>
</dbReference>
<dbReference type="OrthoDB" id="530530at2759"/>
<dbReference type="Pfam" id="PF01753">
    <property type="entry name" value="zf-MYND"/>
    <property type="match status" value="1"/>
</dbReference>
<proteinExistence type="predicted"/>
<accession>A0A835W8K0</accession>
<evidence type="ECO:0000313" key="7">
    <source>
        <dbReference type="EMBL" id="KAG2441479.1"/>
    </source>
</evidence>
<feature type="domain" description="MYND-type" evidence="6">
    <location>
        <begin position="176"/>
        <end position="215"/>
    </location>
</feature>
<gene>
    <name evidence="7" type="ORF">HXX76_003101</name>
</gene>
<organism evidence="7 8">
    <name type="scientific">Chlamydomonas incerta</name>
    <dbReference type="NCBI Taxonomy" id="51695"/>
    <lineage>
        <taxon>Eukaryota</taxon>
        <taxon>Viridiplantae</taxon>
        <taxon>Chlorophyta</taxon>
        <taxon>core chlorophytes</taxon>
        <taxon>Chlorophyceae</taxon>
        <taxon>CS clade</taxon>
        <taxon>Chlamydomonadales</taxon>
        <taxon>Chlamydomonadaceae</taxon>
        <taxon>Chlamydomonas</taxon>
    </lineage>
</organism>
<dbReference type="GO" id="GO:0008270">
    <property type="term" value="F:zinc ion binding"/>
    <property type="evidence" value="ECO:0007669"/>
    <property type="project" value="UniProtKB-KW"/>
</dbReference>
<dbReference type="SUPFAM" id="SSF144232">
    <property type="entry name" value="HIT/MYND zinc finger-like"/>
    <property type="match status" value="1"/>
</dbReference>
<keyword evidence="8" id="KW-1185">Reference proteome</keyword>
<feature type="region of interest" description="Disordered" evidence="5">
    <location>
        <begin position="226"/>
        <end position="261"/>
    </location>
</feature>
<reference evidence="7" key="1">
    <citation type="journal article" date="2020" name="bioRxiv">
        <title>Comparative genomics of Chlamydomonas.</title>
        <authorList>
            <person name="Craig R.J."/>
            <person name="Hasan A.R."/>
            <person name="Ness R.W."/>
            <person name="Keightley P.D."/>
        </authorList>
    </citation>
    <scope>NUCLEOTIDE SEQUENCE</scope>
    <source>
        <strain evidence="7">SAG 7.73</strain>
    </source>
</reference>
<evidence type="ECO:0000256" key="2">
    <source>
        <dbReference type="ARBA" id="ARBA00022771"/>
    </source>
</evidence>
<keyword evidence="2 4" id="KW-0863">Zinc-finger</keyword>
<feature type="compositionally biased region" description="Basic and acidic residues" evidence="5">
    <location>
        <begin position="232"/>
        <end position="242"/>
    </location>
</feature>
<evidence type="ECO:0000256" key="5">
    <source>
        <dbReference type="SAM" id="MobiDB-lite"/>
    </source>
</evidence>
<dbReference type="AlphaFoldDB" id="A0A835W8K0"/>